<evidence type="ECO:0000313" key="2">
    <source>
        <dbReference type="Proteomes" id="UP000593994"/>
    </source>
</evidence>
<dbReference type="AlphaFoldDB" id="A0A7S7RLA1"/>
<organism evidence="1 2">
    <name type="scientific">Candidatus Sulfurimonas baltica</name>
    <dbReference type="NCBI Taxonomy" id="2740404"/>
    <lineage>
        <taxon>Bacteria</taxon>
        <taxon>Pseudomonadati</taxon>
        <taxon>Campylobacterota</taxon>
        <taxon>Epsilonproteobacteria</taxon>
        <taxon>Campylobacterales</taxon>
        <taxon>Sulfurimonadaceae</taxon>
        <taxon>Sulfurimonas</taxon>
    </lineage>
</organism>
<dbReference type="KEGG" id="sbal:HUE88_07060"/>
<sequence>MQNKYISYYFRNLCVETFPSYGTDTYYDTCIYEHFFEILLRLTDSKKNFDILIFIDKYLQKLDGNKYKKKFAELSKLDYLDAKRDFIKLISNIYQITLIYKYRENLVYLEEELSNLEGSYIEKFGNLYNLDSATTDLLDDALLQVKDAFLSKVGYKYNIDTYDSALAETLVTVEEKLTSLKIEDIVSQSSGEVDGYKQEVFNRTKEEILESFGQLAIIIEDTFSNNRKVRHLKNVDYYLSFLMHDKIMVLEASTSSNKKATKKIFKKFYNALYYSYKMSLYFSYFKDKHEKFTLKEVLASFNDDLLKVGIGEDYIDRRLEDTFFNIVDNLKVRKDFKHLPLIILGYELSLDAKTIEKISVQVDNNGYITNNKKKNSKIISRFKDLKYSTNTQKIYDLDEDIGDFLELFSSYKTKTIYEVSVVHEDGNLETISFDSKEDYINYITPDCDEDKVKYMMDNFLRERDKKVYYEPLFSQDC</sequence>
<gene>
    <name evidence="1" type="ORF">HUE88_07060</name>
</gene>
<evidence type="ECO:0000313" key="1">
    <source>
        <dbReference type="EMBL" id="QOY50907.1"/>
    </source>
</evidence>
<keyword evidence="2" id="KW-1185">Reference proteome</keyword>
<accession>A0A7S7RLA1</accession>
<proteinExistence type="predicted"/>
<dbReference type="Proteomes" id="UP000593994">
    <property type="component" value="Chromosome"/>
</dbReference>
<dbReference type="RefSeq" id="WP_194368027.1">
    <property type="nucleotide sequence ID" value="NZ_CP054492.1"/>
</dbReference>
<protein>
    <submittedName>
        <fullName evidence="1">Uncharacterized protein</fullName>
    </submittedName>
</protein>
<reference evidence="1 2" key="1">
    <citation type="submission" date="2020-05" db="EMBL/GenBank/DDBJ databases">
        <title>Sulfurimonas marisnigri, sp. nov., and Sulfurimonas baltica, sp. nov., manganese oxide reducing chemolithoautotrophs of the class Epsilonproteobacteria isolated from the pelagic redoxclines of the Black and Baltic Seas and emended description of the genus Sulfurimonas.</title>
        <authorList>
            <person name="Henkel J.V."/>
            <person name="Laudan C."/>
            <person name="Werner J."/>
            <person name="Neu T."/>
            <person name="Plewe S."/>
            <person name="Sproer C."/>
            <person name="Bunk B."/>
            <person name="Schulz-Vogt H.N."/>
        </authorList>
    </citation>
    <scope>NUCLEOTIDE SEQUENCE [LARGE SCALE GENOMIC DNA]</scope>
    <source>
        <strain evidence="1 2">GD2</strain>
    </source>
</reference>
<dbReference type="EMBL" id="CP054492">
    <property type="protein sequence ID" value="QOY50907.1"/>
    <property type="molecule type" value="Genomic_DNA"/>
</dbReference>
<name>A0A7S7RLA1_9BACT</name>